<keyword evidence="2" id="KW-0812">Transmembrane</keyword>
<proteinExistence type="predicted"/>
<reference evidence="3" key="1">
    <citation type="submission" date="2022-02" db="EMBL/GenBank/DDBJ databases">
        <title>Corynebacterium sp. from urogenital microbiome.</title>
        <authorList>
            <person name="Cappelli E.A."/>
            <person name="Ribeiro T.G."/>
            <person name="Peixe L."/>
        </authorList>
    </citation>
    <scope>NUCLEOTIDE SEQUENCE</scope>
    <source>
        <strain evidence="3">C8Ua_174</strain>
    </source>
</reference>
<evidence type="ECO:0000256" key="2">
    <source>
        <dbReference type="SAM" id="Phobius"/>
    </source>
</evidence>
<keyword evidence="4" id="KW-1185">Reference proteome</keyword>
<organism evidence="3 4">
    <name type="scientific">Corynebacterium evansiae</name>
    <dbReference type="NCBI Taxonomy" id="2913499"/>
    <lineage>
        <taxon>Bacteria</taxon>
        <taxon>Bacillati</taxon>
        <taxon>Actinomycetota</taxon>
        <taxon>Actinomycetes</taxon>
        <taxon>Mycobacteriales</taxon>
        <taxon>Corynebacteriaceae</taxon>
        <taxon>Corynebacterium</taxon>
    </lineage>
</organism>
<sequence>MTTSIVRPATSRQSATFRSSATRARVTRHDRVAPLRQPRVLKPDWDQVSEGRKSNTYGYSTAPVARSISRERAARISGANERVFEVQPNRIEAIRARVDRVVHSPGATMVSLGAMSALVGLAPMLIP</sequence>
<evidence type="ECO:0000313" key="4">
    <source>
        <dbReference type="Proteomes" id="UP001146469"/>
    </source>
</evidence>
<gene>
    <name evidence="3" type="ORF">L8V00_03045</name>
</gene>
<feature type="compositionally biased region" description="Polar residues" evidence="1">
    <location>
        <begin position="1"/>
        <end position="22"/>
    </location>
</feature>
<name>A0A9X3LJS4_9CORY</name>
<feature type="compositionally biased region" description="Basic and acidic residues" evidence="1">
    <location>
        <begin position="41"/>
        <end position="53"/>
    </location>
</feature>
<evidence type="ECO:0000313" key="3">
    <source>
        <dbReference type="EMBL" id="MCZ9289185.1"/>
    </source>
</evidence>
<keyword evidence="2" id="KW-0472">Membrane</keyword>
<dbReference type="AlphaFoldDB" id="A0A9X3LJS4"/>
<comment type="caution">
    <text evidence="3">The sequence shown here is derived from an EMBL/GenBank/DDBJ whole genome shotgun (WGS) entry which is preliminary data.</text>
</comment>
<dbReference type="EMBL" id="JAKMUT010000002">
    <property type="protein sequence ID" value="MCZ9289185.1"/>
    <property type="molecule type" value="Genomic_DNA"/>
</dbReference>
<accession>A0A9X3LJS4</accession>
<protein>
    <submittedName>
        <fullName evidence="3">Uncharacterized protein</fullName>
    </submittedName>
</protein>
<feature type="region of interest" description="Disordered" evidence="1">
    <location>
        <begin position="1"/>
        <end position="59"/>
    </location>
</feature>
<feature type="transmembrane region" description="Helical" evidence="2">
    <location>
        <begin position="107"/>
        <end position="126"/>
    </location>
</feature>
<dbReference type="RefSeq" id="WP_035003728.1">
    <property type="nucleotide sequence ID" value="NZ_JAKMUT010000002.1"/>
</dbReference>
<dbReference type="Proteomes" id="UP001146469">
    <property type="component" value="Unassembled WGS sequence"/>
</dbReference>
<keyword evidence="2" id="KW-1133">Transmembrane helix</keyword>
<evidence type="ECO:0000256" key="1">
    <source>
        <dbReference type="SAM" id="MobiDB-lite"/>
    </source>
</evidence>